<dbReference type="InterPro" id="IPR032710">
    <property type="entry name" value="NTF2-like_dom_sf"/>
</dbReference>
<sequence length="132" mass="14948">MTENFDRTHPAGAVKYFRHCIVTGNLDGALSCFDQEAICIERDGEEISGPENIKKPLEHLCNWKPDIQGNKQKLTIVGDLAIWVDQWMLKAFSPDGPPIEMKGATTCMMKKNEEGIWLWLVDNPFAGHLFED</sequence>
<name>A0A1M5GDT2_9FLAO</name>
<protein>
    <submittedName>
        <fullName evidence="1">Ketosteroid isomerase homolog</fullName>
    </submittedName>
</protein>
<reference evidence="2" key="1">
    <citation type="submission" date="2016-11" db="EMBL/GenBank/DDBJ databases">
        <authorList>
            <person name="Varghese N."/>
            <person name="Submissions S."/>
        </authorList>
    </citation>
    <scope>NUCLEOTIDE SEQUENCE [LARGE SCALE GENOMIC DNA]</scope>
    <source>
        <strain evidence="2">YR203</strain>
    </source>
</reference>
<dbReference type="GO" id="GO:0016853">
    <property type="term" value="F:isomerase activity"/>
    <property type="evidence" value="ECO:0007669"/>
    <property type="project" value="UniProtKB-KW"/>
</dbReference>
<organism evidence="1 2">
    <name type="scientific">Chryseobacterium vrystaatense</name>
    <dbReference type="NCBI Taxonomy" id="307480"/>
    <lineage>
        <taxon>Bacteria</taxon>
        <taxon>Pseudomonadati</taxon>
        <taxon>Bacteroidota</taxon>
        <taxon>Flavobacteriia</taxon>
        <taxon>Flavobacteriales</taxon>
        <taxon>Weeksellaceae</taxon>
        <taxon>Chryseobacterium group</taxon>
        <taxon>Chryseobacterium</taxon>
    </lineage>
</organism>
<dbReference type="EMBL" id="FQVE01000004">
    <property type="protein sequence ID" value="SHG01897.1"/>
    <property type="molecule type" value="Genomic_DNA"/>
</dbReference>
<dbReference type="Gene3D" id="3.10.450.50">
    <property type="match status" value="1"/>
</dbReference>
<evidence type="ECO:0000313" key="2">
    <source>
        <dbReference type="Proteomes" id="UP000184108"/>
    </source>
</evidence>
<evidence type="ECO:0000313" key="1">
    <source>
        <dbReference type="EMBL" id="SHG01897.1"/>
    </source>
</evidence>
<dbReference type="Proteomes" id="UP000184108">
    <property type="component" value="Unassembled WGS sequence"/>
</dbReference>
<dbReference type="SUPFAM" id="SSF54427">
    <property type="entry name" value="NTF2-like"/>
    <property type="match status" value="1"/>
</dbReference>
<gene>
    <name evidence="1" type="ORF">SAMN02787073_3322</name>
</gene>
<accession>A0A1M5GDT2</accession>
<proteinExistence type="predicted"/>
<dbReference type="AlphaFoldDB" id="A0A1M5GDT2"/>
<keyword evidence="1" id="KW-0413">Isomerase</keyword>
<dbReference type="RefSeq" id="WP_073174568.1">
    <property type="nucleotide sequence ID" value="NZ_FQVE01000004.1"/>
</dbReference>